<feature type="region of interest" description="Disordered" evidence="1">
    <location>
        <begin position="1"/>
        <end position="345"/>
    </location>
</feature>
<feature type="compositionally biased region" description="Polar residues" evidence="1">
    <location>
        <begin position="278"/>
        <end position="310"/>
    </location>
</feature>
<feature type="region of interest" description="Disordered" evidence="1">
    <location>
        <begin position="388"/>
        <end position="409"/>
    </location>
</feature>
<dbReference type="EMBL" id="BAAFSV010000003">
    <property type="protein sequence ID" value="GAB1315973.1"/>
    <property type="molecule type" value="Genomic_DNA"/>
</dbReference>
<organism evidence="2 3">
    <name type="scientific">Madurella fahalii</name>
    <dbReference type="NCBI Taxonomy" id="1157608"/>
    <lineage>
        <taxon>Eukaryota</taxon>
        <taxon>Fungi</taxon>
        <taxon>Dikarya</taxon>
        <taxon>Ascomycota</taxon>
        <taxon>Pezizomycotina</taxon>
        <taxon>Sordariomycetes</taxon>
        <taxon>Sordariomycetidae</taxon>
        <taxon>Sordariales</taxon>
        <taxon>Sordariales incertae sedis</taxon>
        <taxon>Madurella</taxon>
    </lineage>
</organism>
<evidence type="ECO:0000256" key="1">
    <source>
        <dbReference type="SAM" id="MobiDB-lite"/>
    </source>
</evidence>
<feature type="compositionally biased region" description="Acidic residues" evidence="1">
    <location>
        <begin position="173"/>
        <end position="186"/>
    </location>
</feature>
<protein>
    <submittedName>
        <fullName evidence="2">Transport protein MmpL8</fullName>
    </submittedName>
</protein>
<feature type="compositionally biased region" description="Polar residues" evidence="1">
    <location>
        <begin position="221"/>
        <end position="248"/>
    </location>
</feature>
<dbReference type="PANTHER" id="PTHR22794:SF2">
    <property type="entry name" value="THAP DOMAIN-CONTAINING PROTEIN 11"/>
    <property type="match status" value="1"/>
</dbReference>
<dbReference type="Proteomes" id="UP001628179">
    <property type="component" value="Unassembled WGS sequence"/>
</dbReference>
<proteinExistence type="predicted"/>
<evidence type="ECO:0000313" key="2">
    <source>
        <dbReference type="EMBL" id="GAB1315973.1"/>
    </source>
</evidence>
<feature type="region of interest" description="Disordered" evidence="1">
    <location>
        <begin position="494"/>
        <end position="535"/>
    </location>
</feature>
<evidence type="ECO:0000313" key="3">
    <source>
        <dbReference type="Proteomes" id="UP001628179"/>
    </source>
</evidence>
<feature type="compositionally biased region" description="Polar residues" evidence="1">
    <location>
        <begin position="144"/>
        <end position="154"/>
    </location>
</feature>
<reference evidence="2 3" key="1">
    <citation type="submission" date="2024-09" db="EMBL/GenBank/DDBJ databases">
        <title>Itraconazole resistance in Madurella fahalii resulting from another homologue of gene encoding cytochrome P450 14-alpha sterol demethylase (CYP51).</title>
        <authorList>
            <person name="Yoshioka I."/>
            <person name="Fahal A.H."/>
            <person name="Kaneko S."/>
            <person name="Yaguchi T."/>
        </authorList>
    </citation>
    <scope>NUCLEOTIDE SEQUENCE [LARGE SCALE GENOMIC DNA]</scope>
    <source>
        <strain evidence="2 3">IFM 68171</strain>
    </source>
</reference>
<comment type="caution">
    <text evidence="2">The sequence shown here is derived from an EMBL/GenBank/DDBJ whole genome shotgun (WGS) entry which is preliminary data.</text>
</comment>
<name>A0ABQ0GDX5_9PEZI</name>
<gene>
    <name evidence="2" type="ORF">MFIFM68171_06183</name>
</gene>
<keyword evidence="3" id="KW-1185">Reference proteome</keyword>
<feature type="compositionally biased region" description="Polar residues" evidence="1">
    <location>
        <begin position="255"/>
        <end position="271"/>
    </location>
</feature>
<dbReference type="RefSeq" id="XP_070917704.1">
    <property type="nucleotide sequence ID" value="XM_071061603.1"/>
</dbReference>
<feature type="compositionally biased region" description="Basic residues" evidence="1">
    <location>
        <begin position="38"/>
        <end position="47"/>
    </location>
</feature>
<dbReference type="PANTHER" id="PTHR22794">
    <property type="entry name" value="THAP DOMAIN PROTEIN 11"/>
    <property type="match status" value="1"/>
</dbReference>
<sequence length="628" mass="66818">MAKDRDTDAAGAGQSKRPTMNYIDADQPPQQLPPQLPHPHHRVKSQKHIVGGGTGGRLHARVPSSKGLHKHHATASTAKLNRRHGSPSPDRGTGLAAAAHHHRRATSDLKLARDPSSTNLKKDPSHTNLRRNRSQVDAGKRTKSTTSLHRSASNPAVDKLRSSASSRVHFNLGDDDQDDDPDDEWVDASTSASPLLSRRGSAVVTQPPIDDENHRAPSPASPVSQQEDTVANGTRNGTRNGAQNGAHSLGRDTSNHNQYLTSRILSRTSLQGAPPKMSTENVSVRPSSRQQSPLDSSLGNGPSLSGTPGTAPQARPGSSGKAELTSRFVGNNSQEPGSGIPGESFMLAANRGGLSRAALNGLPRRRQSMGSLSRRLDAMDGRHEDHLTDEEDVDQGVTAPRTRRGGDYVVPRDLNRTQQKLNLQRASSSLEPAHPHPGIAGVAAGAGPLIGVPTYDSEDRRIAKLLERTGMEYLTVRRHVSPVARSISRVMQLPGVGGNRQIPQPSGRGLHSARVSELGGGGGGRFDLGPNRREAHMRDPSMVDLIDTQATRRPPTPGRAFSAMTLASASSSLGTDDGTASRIHERQGLGQGQGLSGVSLVDGTEDAGTLGLLRMMWEKNMDLSASQD</sequence>
<accession>A0ABQ0GDX5</accession>
<dbReference type="GeneID" id="98176926"/>